<dbReference type="PATRIC" id="fig|82380.10.peg.1993"/>
<proteinExistence type="predicted"/>
<dbReference type="OrthoDB" id="5126451at2"/>
<accession>A0A0F0KMH5</accession>
<dbReference type="InterPro" id="IPR046253">
    <property type="entry name" value="DUF6286"/>
</dbReference>
<evidence type="ECO:0000259" key="2">
    <source>
        <dbReference type="Pfam" id="PF19803"/>
    </source>
</evidence>
<keyword evidence="1" id="KW-0812">Transmembrane</keyword>
<dbReference type="Proteomes" id="UP000033725">
    <property type="component" value="Unassembled WGS sequence"/>
</dbReference>
<keyword evidence="1" id="KW-0472">Membrane</keyword>
<gene>
    <name evidence="3" type="ORF">RN51_01981</name>
</gene>
<keyword evidence="1" id="KW-1133">Transmembrane helix</keyword>
<evidence type="ECO:0000313" key="3">
    <source>
        <dbReference type="EMBL" id="KJL22102.1"/>
    </source>
</evidence>
<name>A0A0F0KMH5_9MICO</name>
<reference evidence="3 4" key="1">
    <citation type="submission" date="2015-02" db="EMBL/GenBank/DDBJ databases">
        <title>Draft genome sequences of ten Microbacterium spp. with emphasis on heavy metal contaminated environments.</title>
        <authorList>
            <person name="Corretto E."/>
        </authorList>
    </citation>
    <scope>NUCLEOTIDE SEQUENCE [LARGE SCALE GENOMIC DNA]</scope>
    <source>
        <strain evidence="3 4">BEL163</strain>
    </source>
</reference>
<feature type="domain" description="DUF6286" evidence="2">
    <location>
        <begin position="82"/>
        <end position="184"/>
    </location>
</feature>
<feature type="transmembrane region" description="Helical" evidence="1">
    <location>
        <begin position="20"/>
        <end position="38"/>
    </location>
</feature>
<dbReference type="RefSeq" id="WP_045263863.1">
    <property type="nucleotide sequence ID" value="NZ_JYIV01000026.1"/>
</dbReference>
<evidence type="ECO:0000313" key="4">
    <source>
        <dbReference type="Proteomes" id="UP000033725"/>
    </source>
</evidence>
<dbReference type="AlphaFoldDB" id="A0A0F0KMH5"/>
<comment type="caution">
    <text evidence="3">The sequence shown here is derived from an EMBL/GenBank/DDBJ whole genome shotgun (WGS) entry which is preliminary data.</text>
</comment>
<organism evidence="3 4">
    <name type="scientific">Microbacterium oxydans</name>
    <dbReference type="NCBI Taxonomy" id="82380"/>
    <lineage>
        <taxon>Bacteria</taxon>
        <taxon>Bacillati</taxon>
        <taxon>Actinomycetota</taxon>
        <taxon>Actinomycetes</taxon>
        <taxon>Micrococcales</taxon>
        <taxon>Microbacteriaceae</taxon>
        <taxon>Microbacterium</taxon>
    </lineage>
</organism>
<feature type="transmembrane region" description="Helical" evidence="1">
    <location>
        <begin position="70"/>
        <end position="92"/>
    </location>
</feature>
<dbReference type="Pfam" id="PF19803">
    <property type="entry name" value="DUF6286"/>
    <property type="match status" value="1"/>
</dbReference>
<sequence length="194" mass="20476">MSTPVLRRVIRRETHSPRTVAMFVAVVLLILALAYIGLEIVLSLAAQPALLVGPAAAAGWLIGLPTAQPAGLVIAGSVVLALIGLVFIVLAVTPGRLSRHVLDAGERAVVVDNGVIASALAQHLAEETGLTRDSITVGVGHRTVDVTVRPGIGVPLDTADVQAAAEAELQTYRLTRKVRTRVRIERPTEKEDEL</sequence>
<dbReference type="EMBL" id="JYIV01000026">
    <property type="protein sequence ID" value="KJL22102.1"/>
    <property type="molecule type" value="Genomic_DNA"/>
</dbReference>
<protein>
    <recommendedName>
        <fullName evidence="2">DUF6286 domain-containing protein</fullName>
    </recommendedName>
</protein>
<evidence type="ECO:0000256" key="1">
    <source>
        <dbReference type="SAM" id="Phobius"/>
    </source>
</evidence>